<accession>A0A0C3BCW7</accession>
<feature type="region of interest" description="Disordered" evidence="1">
    <location>
        <begin position="307"/>
        <end position="367"/>
    </location>
</feature>
<keyword evidence="5" id="KW-1185">Reference proteome</keyword>
<feature type="transmembrane region" description="Helical" evidence="2">
    <location>
        <begin position="78"/>
        <end position="100"/>
    </location>
</feature>
<evidence type="ECO:0000313" key="5">
    <source>
        <dbReference type="Proteomes" id="UP000054097"/>
    </source>
</evidence>
<reference evidence="4 5" key="1">
    <citation type="submission" date="2014-04" db="EMBL/GenBank/DDBJ databases">
        <authorList>
            <consortium name="DOE Joint Genome Institute"/>
            <person name="Kuo A."/>
            <person name="Zuccaro A."/>
            <person name="Kohler A."/>
            <person name="Nagy L.G."/>
            <person name="Floudas D."/>
            <person name="Copeland A."/>
            <person name="Barry K.W."/>
            <person name="Cichocki N."/>
            <person name="Veneault-Fourrey C."/>
            <person name="LaButti K."/>
            <person name="Lindquist E.A."/>
            <person name="Lipzen A."/>
            <person name="Lundell T."/>
            <person name="Morin E."/>
            <person name="Murat C."/>
            <person name="Sun H."/>
            <person name="Tunlid A."/>
            <person name="Henrissat B."/>
            <person name="Grigoriev I.V."/>
            <person name="Hibbett D.S."/>
            <person name="Martin F."/>
            <person name="Nordberg H.P."/>
            <person name="Cantor M.N."/>
            <person name="Hua S.X."/>
        </authorList>
    </citation>
    <scope>NUCLEOTIDE SEQUENCE [LARGE SCALE GENOMIC DNA]</scope>
    <source>
        <strain evidence="4 5">MAFF 305830</strain>
    </source>
</reference>
<dbReference type="InterPro" id="IPR045340">
    <property type="entry name" value="DUF6533"/>
</dbReference>
<feature type="compositionally biased region" description="Pro residues" evidence="1">
    <location>
        <begin position="354"/>
        <end position="367"/>
    </location>
</feature>
<evidence type="ECO:0000256" key="1">
    <source>
        <dbReference type="SAM" id="MobiDB-lite"/>
    </source>
</evidence>
<dbReference type="Pfam" id="PF20151">
    <property type="entry name" value="DUF6533"/>
    <property type="match status" value="1"/>
</dbReference>
<dbReference type="HOGENOM" id="CLU_035509_1_5_1"/>
<keyword evidence="2" id="KW-0812">Transmembrane</keyword>
<keyword evidence="2" id="KW-1133">Transmembrane helix</keyword>
<proteinExistence type="predicted"/>
<feature type="transmembrane region" description="Helical" evidence="2">
    <location>
        <begin position="44"/>
        <end position="62"/>
    </location>
</feature>
<feature type="transmembrane region" description="Helical" evidence="2">
    <location>
        <begin position="206"/>
        <end position="225"/>
    </location>
</feature>
<dbReference type="AlphaFoldDB" id="A0A0C3BCW7"/>
<evidence type="ECO:0000259" key="3">
    <source>
        <dbReference type="Pfam" id="PF20151"/>
    </source>
</evidence>
<keyword evidence="2" id="KW-0472">Membrane</keyword>
<feature type="compositionally biased region" description="Polar residues" evidence="1">
    <location>
        <begin position="328"/>
        <end position="352"/>
    </location>
</feature>
<dbReference type="OrthoDB" id="3349377at2759"/>
<evidence type="ECO:0000313" key="4">
    <source>
        <dbReference type="EMBL" id="KIM29296.1"/>
    </source>
</evidence>
<organism evidence="4 5">
    <name type="scientific">Serendipita vermifera MAFF 305830</name>
    <dbReference type="NCBI Taxonomy" id="933852"/>
    <lineage>
        <taxon>Eukaryota</taxon>
        <taxon>Fungi</taxon>
        <taxon>Dikarya</taxon>
        <taxon>Basidiomycota</taxon>
        <taxon>Agaricomycotina</taxon>
        <taxon>Agaricomycetes</taxon>
        <taxon>Sebacinales</taxon>
        <taxon>Serendipitaceae</taxon>
        <taxon>Serendipita</taxon>
    </lineage>
</organism>
<sequence length="367" mass="41691">MLDDIARSRYLAGAAITLVIYDSILLIQTERQTIWASKWTFPKLLYYFIRICTIPFLAIAAYDLVDFRPALSNRFCEIWLALISVPQVVTFAAGNWLFTLRLIALYKQRRALVWFLRIFFVATYTVSGTFLVLTLTTYQRLGLYYNPIPKCCYSSYSIPHYSSPLFYSTASYEVLLFSLTVYRAYRDAHLITNVNNRLLVVLYRDGAAAFLIMLTMKTWNIWVFTSQPVSSTHIATNIYWALYAVLITRTYLNIVWLVRQPPGSTTLTAGTNLSSAPSTTFGGTPIGPITRKMSLKKPQALVSDTLFEEEEEKEERHQNGHQYPPSGVQPTYSHQGPGSPGSTTSNTYSYRISNPPPLPPIELPYNA</sequence>
<protein>
    <recommendedName>
        <fullName evidence="3">DUF6533 domain-containing protein</fullName>
    </recommendedName>
</protein>
<feature type="domain" description="DUF6533" evidence="3">
    <location>
        <begin position="10"/>
        <end position="54"/>
    </location>
</feature>
<feature type="transmembrane region" description="Helical" evidence="2">
    <location>
        <begin position="112"/>
        <end position="135"/>
    </location>
</feature>
<feature type="transmembrane region" description="Helical" evidence="2">
    <location>
        <begin position="237"/>
        <end position="258"/>
    </location>
</feature>
<dbReference type="Proteomes" id="UP000054097">
    <property type="component" value="Unassembled WGS sequence"/>
</dbReference>
<gene>
    <name evidence="4" type="ORF">M408DRAFT_23076</name>
</gene>
<dbReference type="EMBL" id="KN824289">
    <property type="protein sequence ID" value="KIM29296.1"/>
    <property type="molecule type" value="Genomic_DNA"/>
</dbReference>
<feature type="transmembrane region" description="Helical" evidence="2">
    <location>
        <begin position="6"/>
        <end position="24"/>
    </location>
</feature>
<reference evidence="5" key="2">
    <citation type="submission" date="2015-01" db="EMBL/GenBank/DDBJ databases">
        <title>Evolutionary Origins and Diversification of the Mycorrhizal Mutualists.</title>
        <authorList>
            <consortium name="DOE Joint Genome Institute"/>
            <consortium name="Mycorrhizal Genomics Consortium"/>
            <person name="Kohler A."/>
            <person name="Kuo A."/>
            <person name="Nagy L.G."/>
            <person name="Floudas D."/>
            <person name="Copeland A."/>
            <person name="Barry K.W."/>
            <person name="Cichocki N."/>
            <person name="Veneault-Fourrey C."/>
            <person name="LaButti K."/>
            <person name="Lindquist E.A."/>
            <person name="Lipzen A."/>
            <person name="Lundell T."/>
            <person name="Morin E."/>
            <person name="Murat C."/>
            <person name="Riley R."/>
            <person name="Ohm R."/>
            <person name="Sun H."/>
            <person name="Tunlid A."/>
            <person name="Henrissat B."/>
            <person name="Grigoriev I.V."/>
            <person name="Hibbett D.S."/>
            <person name="Martin F."/>
        </authorList>
    </citation>
    <scope>NUCLEOTIDE SEQUENCE [LARGE SCALE GENOMIC DNA]</scope>
    <source>
        <strain evidence="5">MAFF 305830</strain>
    </source>
</reference>
<name>A0A0C3BCW7_SERVB</name>
<feature type="transmembrane region" description="Helical" evidence="2">
    <location>
        <begin position="165"/>
        <end position="185"/>
    </location>
</feature>
<evidence type="ECO:0000256" key="2">
    <source>
        <dbReference type="SAM" id="Phobius"/>
    </source>
</evidence>